<keyword evidence="2" id="KW-1185">Reference proteome</keyword>
<reference evidence="1 2" key="1">
    <citation type="submission" date="2022-03" db="EMBL/GenBank/DDBJ databases">
        <title>Plant growth promoting endophytes with ACC deaminase activity.</title>
        <authorList>
            <person name="Charles T."/>
            <person name="Van Dyk A."/>
            <person name="Cheng J."/>
            <person name="Heil J."/>
        </authorList>
    </citation>
    <scope>NUCLEOTIDE SEQUENCE [LARGE SCALE GENOMIC DNA]</scope>
    <source>
        <strain evidence="1 2">8R6</strain>
    </source>
</reference>
<gene>
    <name evidence="1" type="ORF">MOQ58_10360</name>
</gene>
<proteinExistence type="predicted"/>
<evidence type="ECO:0000313" key="2">
    <source>
        <dbReference type="Proteomes" id="UP001243713"/>
    </source>
</evidence>
<organism evidence="1 2">
    <name type="scientific">Pseudomonas migulae</name>
    <dbReference type="NCBI Taxonomy" id="78543"/>
    <lineage>
        <taxon>Bacteria</taxon>
        <taxon>Pseudomonadati</taxon>
        <taxon>Pseudomonadota</taxon>
        <taxon>Gammaproteobacteria</taxon>
        <taxon>Pseudomonadales</taxon>
        <taxon>Pseudomonadaceae</taxon>
        <taxon>Pseudomonas</taxon>
    </lineage>
</organism>
<dbReference type="RefSeq" id="WP_280163471.1">
    <property type="nucleotide sequence ID" value="NZ_CP093428.1"/>
</dbReference>
<dbReference type="EMBL" id="CP093428">
    <property type="protein sequence ID" value="WGK92559.1"/>
    <property type="molecule type" value="Genomic_DNA"/>
</dbReference>
<protein>
    <recommendedName>
        <fullName evidence="3">Ferritin-like metal-binding protein YciE</fullName>
    </recommendedName>
</protein>
<evidence type="ECO:0008006" key="3">
    <source>
        <dbReference type="Google" id="ProtNLM"/>
    </source>
</evidence>
<sequence>MHGITQNDRMERMSDYLRGEAVRSLDLLRVIDGTIEALVLMRRQMDAFNETIHSLIAQVLVAKNCAFTEDEIIPALEQSQDILAKIHADLEKRLNYAKSAPELRSDDGVDDAYAQAINSVLNYNAAIEKLRWSILEHNADMDGHHQATLLTTDKDIDDLFDSL</sequence>
<accession>A0ABY8MYT5</accession>
<name>A0ABY8MYT5_9PSED</name>
<evidence type="ECO:0000313" key="1">
    <source>
        <dbReference type="EMBL" id="WGK92559.1"/>
    </source>
</evidence>
<dbReference type="Proteomes" id="UP001243713">
    <property type="component" value="Chromosome"/>
</dbReference>